<feature type="compositionally biased region" description="Polar residues" evidence="1">
    <location>
        <begin position="1"/>
        <end position="29"/>
    </location>
</feature>
<evidence type="ECO:0000313" key="4">
    <source>
        <dbReference type="Proteomes" id="UP000581769"/>
    </source>
</evidence>
<keyword evidence="4" id="KW-1185">Reference proteome</keyword>
<evidence type="ECO:0000313" key="3">
    <source>
        <dbReference type="EMBL" id="MBB4683174.1"/>
    </source>
</evidence>
<feature type="transmembrane region" description="Helical" evidence="2">
    <location>
        <begin position="32"/>
        <end position="58"/>
    </location>
</feature>
<feature type="compositionally biased region" description="Polar residues" evidence="1">
    <location>
        <begin position="62"/>
        <end position="85"/>
    </location>
</feature>
<organism evidence="3 4">
    <name type="scientific">Amycolatopsis jiangsuensis</name>
    <dbReference type="NCBI Taxonomy" id="1181879"/>
    <lineage>
        <taxon>Bacteria</taxon>
        <taxon>Bacillati</taxon>
        <taxon>Actinomycetota</taxon>
        <taxon>Actinomycetes</taxon>
        <taxon>Pseudonocardiales</taxon>
        <taxon>Pseudonocardiaceae</taxon>
        <taxon>Amycolatopsis</taxon>
    </lineage>
</organism>
<keyword evidence="2" id="KW-0812">Transmembrane</keyword>
<dbReference type="Proteomes" id="UP000581769">
    <property type="component" value="Unassembled WGS sequence"/>
</dbReference>
<sequence>MSPPVSASTNITTGAATNKTRYPRGTSTRHGAMTAASASTIPVMAIVVPITVPSATLLRSSRFSTRPNTRSSNSIPVNTTAMRNSETAHRLATPTR</sequence>
<dbReference type="AlphaFoldDB" id="A0A840IQ64"/>
<name>A0A840IQ64_9PSEU</name>
<dbReference type="RefSeq" id="WP_246458755.1">
    <property type="nucleotide sequence ID" value="NZ_JACHMG010000001.1"/>
</dbReference>
<keyword evidence="2" id="KW-1133">Transmembrane helix</keyword>
<comment type="caution">
    <text evidence="3">The sequence shown here is derived from an EMBL/GenBank/DDBJ whole genome shotgun (WGS) entry which is preliminary data.</text>
</comment>
<feature type="region of interest" description="Disordered" evidence="1">
    <location>
        <begin position="1"/>
        <end position="30"/>
    </location>
</feature>
<reference evidence="3 4" key="1">
    <citation type="submission" date="2020-08" db="EMBL/GenBank/DDBJ databases">
        <title>Sequencing the genomes of 1000 actinobacteria strains.</title>
        <authorList>
            <person name="Klenk H.-P."/>
        </authorList>
    </citation>
    <scope>NUCLEOTIDE SEQUENCE [LARGE SCALE GENOMIC DNA]</scope>
    <source>
        <strain evidence="3 4">DSM 45859</strain>
    </source>
</reference>
<evidence type="ECO:0000256" key="2">
    <source>
        <dbReference type="SAM" id="Phobius"/>
    </source>
</evidence>
<evidence type="ECO:0000256" key="1">
    <source>
        <dbReference type="SAM" id="MobiDB-lite"/>
    </source>
</evidence>
<keyword evidence="2" id="KW-0472">Membrane</keyword>
<proteinExistence type="predicted"/>
<accession>A0A840IQ64</accession>
<protein>
    <submittedName>
        <fullName evidence="3">Uncharacterized protein</fullName>
    </submittedName>
</protein>
<gene>
    <name evidence="3" type="ORF">BJY18_000659</name>
</gene>
<feature type="region of interest" description="Disordered" evidence="1">
    <location>
        <begin position="62"/>
        <end position="96"/>
    </location>
</feature>
<dbReference type="EMBL" id="JACHMG010000001">
    <property type="protein sequence ID" value="MBB4683174.1"/>
    <property type="molecule type" value="Genomic_DNA"/>
</dbReference>